<evidence type="ECO:0000313" key="2">
    <source>
        <dbReference type="EMBL" id="NRF67132.1"/>
    </source>
</evidence>
<dbReference type="Proteomes" id="UP000737171">
    <property type="component" value="Unassembled WGS sequence"/>
</dbReference>
<dbReference type="RefSeq" id="WP_173122214.1">
    <property type="nucleotide sequence ID" value="NZ_JABRWJ010000002.1"/>
</dbReference>
<dbReference type="InterPro" id="IPR043128">
    <property type="entry name" value="Rev_trsase/Diguanyl_cyclase"/>
</dbReference>
<sequence>MQSEAQALLARSHAAALLGDHRGGLALAQQALHGLQADVPADPAGRALAQQLIALHHMRLGDAADAAQAASQAIAAYRALQQPSGVAHALNVLSLACMRFGLAREMLGYALQALALARQCGDASAECFSLTRAGVAYEVLGNPALARRHSQQALAVAGRIGGDEEIFAALSNLASSDMAVAERCARAADATGTAAALAEGQAHAEQALQRARASGNTHREAYALGGLCESMAGRATLDQGAALVAQYQVLAQTHGYRGLELREDFDIACVLRHRGRHALAVQRLERLQPAARRLGNPGLLRQIEHALYASNKALGRHEAALKHHEAFAALEREWQIQLGDAHWRLLLAKVTEPALRDEAERLRREWQADRVQVLEQDLEARRLATQAALRERSVREDPLTGLLLARASEEVLAELLRGESPPALVLLELVWPGAPGNGPDSVAMADEPMLAAAGCRLRTLLPDAVLLGRLAGARFVIVPPQAAAAAAWCERLREAFAEPLIAGPLAHPAPGVLTGWVRGLPAEPATGLLGRADTVFDELRRNQAGAAWRP</sequence>
<protein>
    <recommendedName>
        <fullName evidence="1">GGDEF domain-containing protein</fullName>
    </recommendedName>
</protein>
<dbReference type="SMART" id="SM00267">
    <property type="entry name" value="GGDEF"/>
    <property type="match status" value="1"/>
</dbReference>
<feature type="domain" description="GGDEF" evidence="1">
    <location>
        <begin position="383"/>
        <end position="549"/>
    </location>
</feature>
<comment type="caution">
    <text evidence="2">The sequence shown here is derived from an EMBL/GenBank/DDBJ whole genome shotgun (WGS) entry which is preliminary data.</text>
</comment>
<dbReference type="InterPro" id="IPR029787">
    <property type="entry name" value="Nucleotide_cyclase"/>
</dbReference>
<dbReference type="EMBL" id="JABRWJ010000002">
    <property type="protein sequence ID" value="NRF67132.1"/>
    <property type="molecule type" value="Genomic_DNA"/>
</dbReference>
<dbReference type="Gene3D" id="1.25.40.10">
    <property type="entry name" value="Tetratricopeptide repeat domain"/>
    <property type="match status" value="1"/>
</dbReference>
<evidence type="ECO:0000259" key="1">
    <source>
        <dbReference type="SMART" id="SM00267"/>
    </source>
</evidence>
<dbReference type="Gene3D" id="3.30.70.270">
    <property type="match status" value="1"/>
</dbReference>
<dbReference type="SUPFAM" id="SSF55073">
    <property type="entry name" value="Nucleotide cyclase"/>
    <property type="match status" value="1"/>
</dbReference>
<name>A0ABX2EEV0_9BURK</name>
<reference evidence="2 3" key="1">
    <citation type="submission" date="2020-05" db="EMBL/GenBank/DDBJ databases">
        <title>Aquincola sp. isolate from soil.</title>
        <authorList>
            <person name="Han J."/>
            <person name="Kim D.-U."/>
        </authorList>
    </citation>
    <scope>NUCLEOTIDE SEQUENCE [LARGE SCALE GENOMIC DNA]</scope>
    <source>
        <strain evidence="2 3">S2</strain>
    </source>
</reference>
<dbReference type="SUPFAM" id="SSF48452">
    <property type="entry name" value="TPR-like"/>
    <property type="match status" value="1"/>
</dbReference>
<accession>A0ABX2EEV0</accession>
<proteinExistence type="predicted"/>
<organism evidence="2 3">
    <name type="scientific">Pseudaquabacterium terrae</name>
    <dbReference type="NCBI Taxonomy" id="2732868"/>
    <lineage>
        <taxon>Bacteria</taxon>
        <taxon>Pseudomonadati</taxon>
        <taxon>Pseudomonadota</taxon>
        <taxon>Betaproteobacteria</taxon>
        <taxon>Burkholderiales</taxon>
        <taxon>Sphaerotilaceae</taxon>
        <taxon>Pseudaquabacterium</taxon>
    </lineage>
</organism>
<dbReference type="InterPro" id="IPR000160">
    <property type="entry name" value="GGDEF_dom"/>
</dbReference>
<evidence type="ECO:0000313" key="3">
    <source>
        <dbReference type="Proteomes" id="UP000737171"/>
    </source>
</evidence>
<keyword evidence="3" id="KW-1185">Reference proteome</keyword>
<gene>
    <name evidence="2" type="ORF">HLB44_09075</name>
</gene>
<dbReference type="InterPro" id="IPR011990">
    <property type="entry name" value="TPR-like_helical_dom_sf"/>
</dbReference>